<feature type="domain" description="Peptidase S1" evidence="2">
    <location>
        <begin position="82"/>
        <end position="284"/>
    </location>
</feature>
<dbReference type="GO" id="GO:0006508">
    <property type="term" value="P:proteolysis"/>
    <property type="evidence" value="ECO:0007669"/>
    <property type="project" value="InterPro"/>
</dbReference>
<dbReference type="PROSITE" id="PS50240">
    <property type="entry name" value="TRYPSIN_DOM"/>
    <property type="match status" value="1"/>
</dbReference>
<dbReference type="PROSITE" id="PS51318">
    <property type="entry name" value="TAT"/>
    <property type="match status" value="1"/>
</dbReference>
<proteinExistence type="predicted"/>
<dbReference type="AlphaFoldDB" id="A0A1T4STQ9"/>
<gene>
    <name evidence="3" type="ORF">SAMN02745126_05094</name>
</gene>
<sequence>MSLSRRRALLGALASAPLMARSGSAGAVVIMDSAWHANGFRSHIALAQQPQFAPLVAFSEDEGEEWDDASGTWVGNFGGIGYVLTAGHCFKNGEPADHYLYRTNSGAIHEGSKLFMHPLYNGDGDTRSGYDVAIVGLDGEVNDAGPPPVLYAANIQRGDRIVFVGFGSRGTGSLGEQGRFDDPTDNKTAAEATIDKVMLPVRPVPEEDDAGNWLRITLRPESEGGNRMDGILGGGDSGGSAWIQRGGRWFIAGVNVTGSGDKYGDHSYFTRLIGVQPWLQSILPGLRFAQ</sequence>
<dbReference type="Pfam" id="PF13365">
    <property type="entry name" value="Trypsin_2"/>
    <property type="match status" value="1"/>
</dbReference>
<dbReference type="InterPro" id="IPR009003">
    <property type="entry name" value="Peptidase_S1_PA"/>
</dbReference>
<dbReference type="InterPro" id="IPR001254">
    <property type="entry name" value="Trypsin_dom"/>
</dbReference>
<reference evidence="4" key="1">
    <citation type="submission" date="2017-02" db="EMBL/GenBank/DDBJ databases">
        <authorList>
            <person name="Varghese N."/>
            <person name="Submissions S."/>
        </authorList>
    </citation>
    <scope>NUCLEOTIDE SEQUENCE [LARGE SCALE GENOMIC DNA]</scope>
    <source>
        <strain evidence="4">ATCC 27094</strain>
    </source>
</reference>
<keyword evidence="4" id="KW-1185">Reference proteome</keyword>
<organism evidence="3 4">
    <name type="scientific">Enhydrobacter aerosaccus</name>
    <dbReference type="NCBI Taxonomy" id="225324"/>
    <lineage>
        <taxon>Bacteria</taxon>
        <taxon>Pseudomonadati</taxon>
        <taxon>Pseudomonadota</taxon>
        <taxon>Alphaproteobacteria</taxon>
        <taxon>Hyphomicrobiales</taxon>
        <taxon>Enhydrobacter</taxon>
    </lineage>
</organism>
<evidence type="ECO:0000259" key="2">
    <source>
        <dbReference type="PROSITE" id="PS50240"/>
    </source>
</evidence>
<dbReference type="STRING" id="225324.SAMN02745126_05094"/>
<name>A0A1T4STQ9_9HYPH</name>
<dbReference type="InterPro" id="IPR043504">
    <property type="entry name" value="Peptidase_S1_PA_chymotrypsin"/>
</dbReference>
<dbReference type="GO" id="GO:0004252">
    <property type="term" value="F:serine-type endopeptidase activity"/>
    <property type="evidence" value="ECO:0007669"/>
    <property type="project" value="InterPro"/>
</dbReference>
<accession>A0A1T4STQ9</accession>
<dbReference type="OrthoDB" id="267336at2"/>
<dbReference type="RefSeq" id="WP_085936844.1">
    <property type="nucleotide sequence ID" value="NZ_FUWJ01000010.1"/>
</dbReference>
<protein>
    <submittedName>
        <fullName evidence="3">Trypsin</fullName>
    </submittedName>
</protein>
<dbReference type="SUPFAM" id="SSF50494">
    <property type="entry name" value="Trypsin-like serine proteases"/>
    <property type="match status" value="1"/>
</dbReference>
<evidence type="ECO:0000313" key="4">
    <source>
        <dbReference type="Proteomes" id="UP000190092"/>
    </source>
</evidence>
<evidence type="ECO:0000313" key="3">
    <source>
        <dbReference type="EMBL" id="SKA31654.1"/>
    </source>
</evidence>
<evidence type="ECO:0000256" key="1">
    <source>
        <dbReference type="SAM" id="SignalP"/>
    </source>
</evidence>
<dbReference type="InterPro" id="IPR018114">
    <property type="entry name" value="TRYPSIN_HIS"/>
</dbReference>
<feature type="signal peptide" evidence="1">
    <location>
        <begin position="1"/>
        <end position="27"/>
    </location>
</feature>
<dbReference type="Gene3D" id="2.40.10.10">
    <property type="entry name" value="Trypsin-like serine proteases"/>
    <property type="match status" value="1"/>
</dbReference>
<keyword evidence="1" id="KW-0732">Signal</keyword>
<dbReference type="PROSITE" id="PS00134">
    <property type="entry name" value="TRYPSIN_HIS"/>
    <property type="match status" value="1"/>
</dbReference>
<feature type="chain" id="PRO_5012188312" evidence="1">
    <location>
        <begin position="28"/>
        <end position="290"/>
    </location>
</feature>
<dbReference type="EMBL" id="FUWJ01000010">
    <property type="protein sequence ID" value="SKA31654.1"/>
    <property type="molecule type" value="Genomic_DNA"/>
</dbReference>
<dbReference type="InterPro" id="IPR006311">
    <property type="entry name" value="TAT_signal"/>
</dbReference>
<dbReference type="Proteomes" id="UP000190092">
    <property type="component" value="Unassembled WGS sequence"/>
</dbReference>